<reference evidence="1" key="1">
    <citation type="journal article" date="2014" name="Genome Biol. Evol.">
        <title>Pangenome evidence for extensive interdomain horizontal transfer affecting lineage core and shell genes in uncultured planktonic thaumarchaeota and euryarchaeota.</title>
        <authorList>
            <person name="Deschamps P."/>
            <person name="Zivanovic Y."/>
            <person name="Moreira D."/>
            <person name="Rodriguez-Valera F."/>
            <person name="Lopez-Garcia P."/>
        </authorList>
    </citation>
    <scope>NUCLEOTIDE SEQUENCE</scope>
</reference>
<organism evidence="1">
    <name type="scientific">uncultured marine thaumarchaeote AD1000_72_F04</name>
    <dbReference type="NCBI Taxonomy" id="1455938"/>
    <lineage>
        <taxon>Archaea</taxon>
        <taxon>Nitrososphaerota</taxon>
        <taxon>environmental samples</taxon>
    </lineage>
</organism>
<sequence>MYGGGNIIHELLKNFKKDKSALLVLGAGNQSESAFSPKTLEIVDKTNKSVIVVRNHRFSGVHTRSFFFALIPRLREIKILYRLYMDLMQVFYSSRAKARKGRYDEKF</sequence>
<evidence type="ECO:0000313" key="1">
    <source>
        <dbReference type="EMBL" id="AIE96121.1"/>
    </source>
</evidence>
<dbReference type="EMBL" id="KF900469">
    <property type="protein sequence ID" value="AIE96121.1"/>
    <property type="molecule type" value="Genomic_DNA"/>
</dbReference>
<name>A0A075G2Y1_9ARCH</name>
<protein>
    <submittedName>
        <fullName evidence="1">Uncharacterized protein</fullName>
    </submittedName>
</protein>
<dbReference type="AlphaFoldDB" id="A0A075G2Y1"/>
<accession>A0A075G2Y1</accession>
<proteinExistence type="predicted"/>